<dbReference type="NCBIfam" id="TIGR01844">
    <property type="entry name" value="type_I_sec_TolC"/>
    <property type="match status" value="1"/>
</dbReference>
<comment type="similarity">
    <text evidence="2">Belongs to the outer membrane factor (OMF) (TC 1.B.17) family.</text>
</comment>
<keyword evidence="3" id="KW-0813">Transport</keyword>
<feature type="coiled-coil region" evidence="8">
    <location>
        <begin position="179"/>
        <end position="213"/>
    </location>
</feature>
<evidence type="ECO:0000313" key="9">
    <source>
        <dbReference type="EMBL" id="GAA4896335.1"/>
    </source>
</evidence>
<comment type="caution">
    <text evidence="9">The sequence shown here is derived from an EMBL/GenBank/DDBJ whole genome shotgun (WGS) entry which is preliminary data.</text>
</comment>
<keyword evidence="5" id="KW-0812">Transmembrane</keyword>
<evidence type="ECO:0000256" key="4">
    <source>
        <dbReference type="ARBA" id="ARBA00022452"/>
    </source>
</evidence>
<dbReference type="Gene3D" id="1.20.1600.10">
    <property type="entry name" value="Outer membrane efflux proteins (OEP)"/>
    <property type="match status" value="1"/>
</dbReference>
<comment type="subcellular location">
    <subcellularLocation>
        <location evidence="1">Cell outer membrane</location>
    </subcellularLocation>
</comment>
<evidence type="ECO:0000256" key="3">
    <source>
        <dbReference type="ARBA" id="ARBA00022448"/>
    </source>
</evidence>
<dbReference type="PANTHER" id="PTHR30026:SF22">
    <property type="entry name" value="OUTER MEMBRANE EFFLUX PROTEIN"/>
    <property type="match status" value="1"/>
</dbReference>
<keyword evidence="6" id="KW-0472">Membrane</keyword>
<sequence length="435" mass="49495">MNRTLVILSTILAFNAAATPKSLEQEVAFALESNPNVRQAFHELASRSESIRGAYSGYQPTLDVEGGIGYQKLDNTSTRFSGNDEFDPTEISLTLRQYLFQGFEISENVTRNRAEAEAQRYQLLSDADGLALRVVEVYLALLRQQQQYLLSEKNRDVHQAIYNDIRRRTEQGVGSNADLSQISARLSRANSNLISAQNNLKDAEDEYLRVTNHRPPELIRPEVDAQALPGTIDTALSRALHNNPTLGVAHNDIDAAVARRKISKSGFYPEFYIEVKQSWEDETRGQMSYINDFSAALKMKWNLFNGSANHAEVTRDAYQIQVAKDIRENSIRQLQEGTRLAWNAWQFTQKQKGFLQGHVEASYDTAQAYKKQFDIGRRTLLDLLNTENELFEARSNYLEAEYAEIEAKYRLLNATGDLMPALRITLPESWLETRR</sequence>
<accession>A0ABP9F9H3</accession>
<evidence type="ECO:0000256" key="2">
    <source>
        <dbReference type="ARBA" id="ARBA00007613"/>
    </source>
</evidence>
<proteinExistence type="inferred from homology"/>
<dbReference type="PANTHER" id="PTHR30026">
    <property type="entry name" value="OUTER MEMBRANE PROTEIN TOLC"/>
    <property type="match status" value="1"/>
</dbReference>
<keyword evidence="8" id="KW-0175">Coiled coil</keyword>
<protein>
    <submittedName>
        <fullName evidence="9">TolC family outer membrane protein</fullName>
    </submittedName>
</protein>
<gene>
    <name evidence="9" type="ORF">GCM10023333_31960</name>
</gene>
<name>A0ABP9F9H3_9GAMM</name>
<dbReference type="SUPFAM" id="SSF56954">
    <property type="entry name" value="Outer membrane efflux proteins (OEP)"/>
    <property type="match status" value="1"/>
</dbReference>
<dbReference type="EMBL" id="BAABJZ010000096">
    <property type="protein sequence ID" value="GAA4896335.1"/>
    <property type="molecule type" value="Genomic_DNA"/>
</dbReference>
<evidence type="ECO:0000313" key="10">
    <source>
        <dbReference type="Proteomes" id="UP001499988"/>
    </source>
</evidence>
<dbReference type="Proteomes" id="UP001499988">
    <property type="component" value="Unassembled WGS sequence"/>
</dbReference>
<evidence type="ECO:0000256" key="6">
    <source>
        <dbReference type="ARBA" id="ARBA00023136"/>
    </source>
</evidence>
<organism evidence="9 10">
    <name type="scientific">Ferrimonas pelagia</name>
    <dbReference type="NCBI Taxonomy" id="1177826"/>
    <lineage>
        <taxon>Bacteria</taxon>
        <taxon>Pseudomonadati</taxon>
        <taxon>Pseudomonadota</taxon>
        <taxon>Gammaproteobacteria</taxon>
        <taxon>Alteromonadales</taxon>
        <taxon>Ferrimonadaceae</taxon>
        <taxon>Ferrimonas</taxon>
    </lineage>
</organism>
<dbReference type="InterPro" id="IPR010130">
    <property type="entry name" value="T1SS_OMP_TolC"/>
</dbReference>
<dbReference type="RefSeq" id="WP_345336453.1">
    <property type="nucleotide sequence ID" value="NZ_BAABJZ010000096.1"/>
</dbReference>
<keyword evidence="10" id="KW-1185">Reference proteome</keyword>
<evidence type="ECO:0000256" key="1">
    <source>
        <dbReference type="ARBA" id="ARBA00004442"/>
    </source>
</evidence>
<dbReference type="InterPro" id="IPR003423">
    <property type="entry name" value="OMP_efflux"/>
</dbReference>
<keyword evidence="4" id="KW-1134">Transmembrane beta strand</keyword>
<dbReference type="Pfam" id="PF02321">
    <property type="entry name" value="OEP"/>
    <property type="match status" value="2"/>
</dbReference>
<reference evidence="10" key="1">
    <citation type="journal article" date="2019" name="Int. J. Syst. Evol. Microbiol.">
        <title>The Global Catalogue of Microorganisms (GCM) 10K type strain sequencing project: providing services to taxonomists for standard genome sequencing and annotation.</title>
        <authorList>
            <consortium name="The Broad Institute Genomics Platform"/>
            <consortium name="The Broad Institute Genome Sequencing Center for Infectious Disease"/>
            <person name="Wu L."/>
            <person name="Ma J."/>
        </authorList>
    </citation>
    <scope>NUCLEOTIDE SEQUENCE [LARGE SCALE GENOMIC DNA]</scope>
    <source>
        <strain evidence="10">JCM 18401</strain>
    </source>
</reference>
<evidence type="ECO:0000256" key="8">
    <source>
        <dbReference type="SAM" id="Coils"/>
    </source>
</evidence>
<evidence type="ECO:0000256" key="5">
    <source>
        <dbReference type="ARBA" id="ARBA00022692"/>
    </source>
</evidence>
<keyword evidence="7" id="KW-0998">Cell outer membrane</keyword>
<evidence type="ECO:0000256" key="7">
    <source>
        <dbReference type="ARBA" id="ARBA00023237"/>
    </source>
</evidence>
<dbReference type="InterPro" id="IPR051906">
    <property type="entry name" value="TolC-like"/>
</dbReference>